<sequence length="88" mass="10584">MDNSFFIIRVCEQKIIEVYFYSYKNSLQNNKHYPICFVCQLYDFSQMVNLLSLCNNIINCSSIHKFYLGKEIFKAQISIQLQQYYVQD</sequence>
<reference evidence="1" key="1">
    <citation type="journal article" date="2017" name="J. Phycol.">
        <title>Analysis of chloroplast genomes and a supermatrix inform reclassification of the Rhodomelaceae (Rhodophyta).</title>
        <authorList>
            <person name="Diaz-Tapia P."/>
            <person name="Maggs C.A."/>
            <person name="West J.A."/>
            <person name="Verbruggen H."/>
        </authorList>
    </citation>
    <scope>NUCLEOTIDE SEQUENCE</scope>
    <source>
        <strain evidence="1">PD547</strain>
    </source>
</reference>
<dbReference type="AlphaFoldDB" id="A0A1Z1MBV2"/>
<keyword evidence="1" id="KW-0934">Plastid</keyword>
<geneLocation type="chloroplast" evidence="1"/>
<proteinExistence type="predicted"/>
<name>A0A1Z1MBV2_9FLOR</name>
<accession>A0A1Z1MBV2</accession>
<dbReference type="EMBL" id="MF101427">
    <property type="protein sequence ID" value="ARW63285.1"/>
    <property type="molecule type" value="Genomic_DNA"/>
</dbReference>
<keyword evidence="1" id="KW-0150">Chloroplast</keyword>
<gene>
    <name evidence="1" type="primary">ConsOrf2</name>
</gene>
<protein>
    <recommendedName>
        <fullName evidence="2">DUF4346 domain-containing protein</fullName>
    </recommendedName>
</protein>
<evidence type="ECO:0008006" key="2">
    <source>
        <dbReference type="Google" id="ProtNLM"/>
    </source>
</evidence>
<dbReference type="RefSeq" id="YP_009394723.1">
    <property type="nucleotide sequence ID" value="NC_035274.1"/>
</dbReference>
<evidence type="ECO:0000313" key="1">
    <source>
        <dbReference type="EMBL" id="ARW63285.1"/>
    </source>
</evidence>
<dbReference type="GeneID" id="33356630"/>
<organism evidence="1">
    <name type="scientific">Polysiphonia elongata</name>
    <dbReference type="NCBI Taxonomy" id="159753"/>
    <lineage>
        <taxon>Eukaryota</taxon>
        <taxon>Rhodophyta</taxon>
        <taxon>Florideophyceae</taxon>
        <taxon>Rhodymeniophycidae</taxon>
        <taxon>Ceramiales</taxon>
        <taxon>Rhodomelaceae</taxon>
        <taxon>Polysiphonioideae</taxon>
        <taxon>Polysiphonia</taxon>
    </lineage>
</organism>